<evidence type="ECO:0008006" key="3">
    <source>
        <dbReference type="Google" id="ProtNLM"/>
    </source>
</evidence>
<sequence>MNTNQKSRALMMRHDKMIRNRQQSMLGRVAGEIGMDVNNTEYYENLKSAPLSNFARSYDRSSSTLS</sequence>
<proteinExistence type="predicted"/>
<accession>A0A844GZD5</accession>
<evidence type="ECO:0000313" key="2">
    <source>
        <dbReference type="Proteomes" id="UP000437131"/>
    </source>
</evidence>
<protein>
    <recommendedName>
        <fullName evidence="3">Glutamine synthetase inactivating factor IF7</fullName>
    </recommendedName>
</protein>
<dbReference type="AlphaFoldDB" id="A0A844GZD5"/>
<name>A0A844GZD5_9CHRO</name>
<comment type="caution">
    <text evidence="1">The sequence shown here is derived from an EMBL/GenBank/DDBJ whole genome shotgun (WGS) entry which is preliminary data.</text>
</comment>
<dbReference type="RefSeq" id="WP_015220895.1">
    <property type="nucleotide sequence ID" value="NZ_WMIA01000011.1"/>
</dbReference>
<reference evidence="1 2" key="1">
    <citation type="submission" date="2019-11" db="EMBL/GenBank/DDBJ databases">
        <title>Isolation of a new High Light Tolerant Cyanobacteria.</title>
        <authorList>
            <person name="Dobson Z."/>
            <person name="Vaughn N."/>
            <person name="Vaughn M."/>
            <person name="Fromme P."/>
            <person name="Mazor Y."/>
        </authorList>
    </citation>
    <scope>NUCLEOTIDE SEQUENCE [LARGE SCALE GENOMIC DNA]</scope>
    <source>
        <strain evidence="1 2">0216</strain>
    </source>
</reference>
<organism evidence="1 2">
    <name type="scientific">Cyanobacterium aponinum 0216</name>
    <dbReference type="NCBI Taxonomy" id="2676140"/>
    <lineage>
        <taxon>Bacteria</taxon>
        <taxon>Bacillati</taxon>
        <taxon>Cyanobacteriota</taxon>
        <taxon>Cyanophyceae</taxon>
        <taxon>Oscillatoriophycideae</taxon>
        <taxon>Chroococcales</taxon>
        <taxon>Geminocystaceae</taxon>
        <taxon>Cyanobacterium</taxon>
    </lineage>
</organism>
<evidence type="ECO:0000313" key="1">
    <source>
        <dbReference type="EMBL" id="MTF39326.1"/>
    </source>
</evidence>
<gene>
    <name evidence="1" type="ORF">GGC33_10360</name>
</gene>
<dbReference type="EMBL" id="WMIA01000011">
    <property type="protein sequence ID" value="MTF39326.1"/>
    <property type="molecule type" value="Genomic_DNA"/>
</dbReference>
<dbReference type="Proteomes" id="UP000437131">
    <property type="component" value="Unassembled WGS sequence"/>
</dbReference>